<gene>
    <name evidence="2" type="ORF">IMCC3135_30755</name>
</gene>
<evidence type="ECO:0000313" key="3">
    <source>
        <dbReference type="Proteomes" id="UP000250079"/>
    </source>
</evidence>
<protein>
    <recommendedName>
        <fullName evidence="1">KAP NTPase domain-containing protein</fullName>
    </recommendedName>
</protein>
<dbReference type="Gene3D" id="3.40.50.300">
    <property type="entry name" value="P-loop containing nucleotide triphosphate hydrolases"/>
    <property type="match status" value="1"/>
</dbReference>
<organism evidence="2 3">
    <name type="scientific">Granulosicoccus antarcticus IMCC3135</name>
    <dbReference type="NCBI Taxonomy" id="1192854"/>
    <lineage>
        <taxon>Bacteria</taxon>
        <taxon>Pseudomonadati</taxon>
        <taxon>Pseudomonadota</taxon>
        <taxon>Gammaproteobacteria</taxon>
        <taxon>Chromatiales</taxon>
        <taxon>Granulosicoccaceae</taxon>
        <taxon>Granulosicoccus</taxon>
    </lineage>
</organism>
<proteinExistence type="predicted"/>
<dbReference type="Pfam" id="PF07693">
    <property type="entry name" value="KAP_NTPase"/>
    <property type="match status" value="1"/>
</dbReference>
<evidence type="ECO:0000313" key="2">
    <source>
        <dbReference type="EMBL" id="ASJ76200.1"/>
    </source>
</evidence>
<accession>A0A2Z2P456</accession>
<dbReference type="RefSeq" id="WP_088921003.1">
    <property type="nucleotide sequence ID" value="NZ_CP018632.1"/>
</dbReference>
<dbReference type="AlphaFoldDB" id="A0A2Z2P456"/>
<dbReference type="EMBL" id="CP018632">
    <property type="protein sequence ID" value="ASJ76200.1"/>
    <property type="molecule type" value="Genomic_DNA"/>
</dbReference>
<dbReference type="InterPro" id="IPR027417">
    <property type="entry name" value="P-loop_NTPase"/>
</dbReference>
<feature type="domain" description="KAP NTPase" evidence="1">
    <location>
        <begin position="12"/>
        <end position="258"/>
    </location>
</feature>
<dbReference type="KEGG" id="gai:IMCC3135_30755"/>
<dbReference type="Proteomes" id="UP000250079">
    <property type="component" value="Chromosome"/>
</dbReference>
<keyword evidence="3" id="KW-1185">Reference proteome</keyword>
<dbReference type="InterPro" id="IPR011646">
    <property type="entry name" value="KAP_P-loop"/>
</dbReference>
<dbReference type="OrthoDB" id="88903at2"/>
<evidence type="ECO:0000259" key="1">
    <source>
        <dbReference type="Pfam" id="PF07693"/>
    </source>
</evidence>
<dbReference type="SUPFAM" id="SSF52540">
    <property type="entry name" value="P-loop containing nucleoside triphosphate hydrolases"/>
    <property type="match status" value="1"/>
</dbReference>
<reference evidence="2 3" key="1">
    <citation type="submission" date="2016-12" db="EMBL/GenBank/DDBJ databases">
        <authorList>
            <person name="Song W.-J."/>
            <person name="Kurnit D.M."/>
        </authorList>
    </citation>
    <scope>NUCLEOTIDE SEQUENCE [LARGE SCALE GENOMIC DNA]</scope>
    <source>
        <strain evidence="2 3">IMCC3135</strain>
    </source>
</reference>
<name>A0A2Z2P456_9GAMM</name>
<sequence length="636" mass="73734">MSDSNSHVEEFLNYYFSHHKEPGYAVLLKGKWGTGKTWFINKMLESQTEKQVKHLYVSLYGVTSFEEIEDEFFKQLHPLLSSKSMAFVGKIAKGLLKATLKVDLDGDGKSDGSVSVQTPEIDLPDYLKNTENFVIVFDDLERISMSLDRILGYINHFVEYQGYRVIIVANEDEILEQQNNDENLINSYKRTKEKLIGKTFEIKADLQGALLDFCSEIRKERIKNLYESSTDVISDIYKSSTYENLRHLKQALWDFERLAEFISEEASAKDGLLLHVLKIYLALSFEIKSGKMLPAEVMDLRDEYISGIMKIAGEEKKESNFSRMSKKYGNIDFSDLLLEESIWVDFIDRGYCSADNMQQSLEKSVYFRNETTPEWSKLWHSMSLSDEEFCVALELVANDYQERRYEELGVVKHIVGIFLWLSKANMYEKKPEEILLEAQLYIDHLKDRDLLAKDRSIDAQFRINESWGGLGFHERGSEEFVAFIAYIEKQTEIAIVDKYPDIGRELLGLIATDPNLFYRRIVLSNDAENIYYEVPILNHINPEDFVSSFLEASPDAKDSVCFALKKRYEYRNFCESLISELDWLGRVIDLLEKKRQELMGKISGYQLQSYIENYFKAALEMLENHTSTTDESSGNN</sequence>